<proteinExistence type="predicted"/>
<feature type="compositionally biased region" description="Polar residues" evidence="1">
    <location>
        <begin position="142"/>
        <end position="170"/>
    </location>
</feature>
<protein>
    <submittedName>
        <fullName evidence="2">(salmon louse) hypothetical protein</fullName>
    </submittedName>
</protein>
<feature type="compositionally biased region" description="Basic residues" evidence="1">
    <location>
        <begin position="74"/>
        <end position="88"/>
    </location>
</feature>
<evidence type="ECO:0000313" key="3">
    <source>
        <dbReference type="Proteomes" id="UP000675881"/>
    </source>
</evidence>
<dbReference type="AlphaFoldDB" id="A0A7R8CWX4"/>
<keyword evidence="3" id="KW-1185">Reference proteome</keyword>
<dbReference type="GO" id="GO:0003723">
    <property type="term" value="F:RNA binding"/>
    <property type="evidence" value="ECO:0007669"/>
    <property type="project" value="UniProtKB-KW"/>
</dbReference>
<evidence type="ECO:0000313" key="2">
    <source>
        <dbReference type="EMBL" id="CAF2955543.1"/>
    </source>
</evidence>
<sequence>MSLHDRFTALRKLSVQRTSQTFQNGGNNISRNLNSNTNTSKASIPLYKPRPHQQTALQRTVAMEAALKIKKKSMKQRLGHHQQIRQKISRGNNSFRSRRPTRPFGRYPARGGANNSIYKRNVTSTFKGGARGRGSYRRLTRMPSNGNKNRYNSTRQTPNKRPNRINNFGPSPSKDELDAQLDNYMSSTKSLLDYDPIE</sequence>
<dbReference type="OrthoDB" id="446014at2759"/>
<dbReference type="Proteomes" id="UP000675881">
    <property type="component" value="Chromosome 5"/>
</dbReference>
<organism evidence="2 3">
    <name type="scientific">Lepeophtheirus salmonis</name>
    <name type="common">Salmon louse</name>
    <name type="synonym">Caligus salmonis</name>
    <dbReference type="NCBI Taxonomy" id="72036"/>
    <lineage>
        <taxon>Eukaryota</taxon>
        <taxon>Metazoa</taxon>
        <taxon>Ecdysozoa</taxon>
        <taxon>Arthropoda</taxon>
        <taxon>Crustacea</taxon>
        <taxon>Multicrustacea</taxon>
        <taxon>Hexanauplia</taxon>
        <taxon>Copepoda</taxon>
        <taxon>Siphonostomatoida</taxon>
        <taxon>Caligidae</taxon>
        <taxon>Lepeophtheirus</taxon>
    </lineage>
</organism>
<feature type="compositionally biased region" description="Polar residues" evidence="1">
    <location>
        <begin position="113"/>
        <end position="126"/>
    </location>
</feature>
<reference evidence="2" key="1">
    <citation type="submission" date="2021-02" db="EMBL/GenBank/DDBJ databases">
        <authorList>
            <person name="Bekaert M."/>
        </authorList>
    </citation>
    <scope>NUCLEOTIDE SEQUENCE</scope>
    <source>
        <strain evidence="2">IoA-00</strain>
    </source>
</reference>
<gene>
    <name evidence="2" type="ORF">LSAA_10298</name>
</gene>
<name>A0A7R8CWX4_LEPSM</name>
<evidence type="ECO:0000256" key="1">
    <source>
        <dbReference type="SAM" id="MobiDB-lite"/>
    </source>
</evidence>
<accession>A0A7R8CWX4</accession>
<feature type="region of interest" description="Disordered" evidence="1">
    <location>
        <begin position="74"/>
        <end position="178"/>
    </location>
</feature>
<dbReference type="EMBL" id="HG994584">
    <property type="protein sequence ID" value="CAF2955543.1"/>
    <property type="molecule type" value="Genomic_DNA"/>
</dbReference>